<evidence type="ECO:0000259" key="1">
    <source>
        <dbReference type="PROSITE" id="PS51352"/>
    </source>
</evidence>
<sequence length="152" mass="17199">MDVWDKLLGPKLETKDGSKSTQEALKTKKIVGLYFSAHWCPPCNSFTPILSEFYEHMTAAHQDFEIVFISSDSDDKSFQSYYEMMPFSAVPFIEVQRKRIAGTFVVNAIPTLIFLDGNARVVEKEGRALVANLEGSVDDVWEKLIQKVETAQ</sequence>
<dbReference type="Pfam" id="PF13905">
    <property type="entry name" value="Thioredoxin_8"/>
    <property type="match status" value="1"/>
</dbReference>
<proteinExistence type="predicted"/>
<dbReference type="InterPro" id="IPR013766">
    <property type="entry name" value="Thioredoxin_domain"/>
</dbReference>
<dbReference type="HOGENOM" id="CLU_116457_1_1_1"/>
<feature type="domain" description="Thioredoxin" evidence="1">
    <location>
        <begin position="1"/>
        <end position="150"/>
    </location>
</feature>
<dbReference type="GO" id="GO:0030178">
    <property type="term" value="P:negative regulation of Wnt signaling pathway"/>
    <property type="evidence" value="ECO:0007669"/>
    <property type="project" value="TreeGrafter"/>
</dbReference>
<dbReference type="EMBL" id="FR824098">
    <property type="protein sequence ID" value="CCA18598.1"/>
    <property type="molecule type" value="Genomic_DNA"/>
</dbReference>
<gene>
    <name evidence="2" type="primary">AlNc14C53G4112</name>
    <name evidence="3" type="synonym">AlNc14C97G5915</name>
    <name evidence="2" type="ORF">ALNC14_047410</name>
    <name evidence="3" type="ORF">ALNC14_066980</name>
</gene>
<dbReference type="InterPro" id="IPR012336">
    <property type="entry name" value="Thioredoxin-like_fold"/>
</dbReference>
<dbReference type="EMBL" id="FR824142">
    <property type="protein sequence ID" value="CCA20555.1"/>
    <property type="molecule type" value="Genomic_DNA"/>
</dbReference>
<dbReference type="PANTHER" id="PTHR46472:SF1">
    <property type="entry name" value="NUCLEOREDOXIN"/>
    <property type="match status" value="1"/>
</dbReference>
<dbReference type="AlphaFoldDB" id="F0WBS1"/>
<accession>F0WBS1</accession>
<dbReference type="GO" id="GO:0031397">
    <property type="term" value="P:negative regulation of protein ubiquitination"/>
    <property type="evidence" value="ECO:0007669"/>
    <property type="project" value="TreeGrafter"/>
</dbReference>
<evidence type="ECO:0000313" key="3">
    <source>
        <dbReference type="EMBL" id="CCA20555.1"/>
    </source>
</evidence>
<reference evidence="2" key="1">
    <citation type="journal article" date="2011" name="PLoS Biol.">
        <title>Gene gain and loss during evolution of obligate parasitism in the white rust pathogen of Arabidopsis thaliana.</title>
        <authorList>
            <person name="Kemen E."/>
            <person name="Gardiner A."/>
            <person name="Schultz-Larsen T."/>
            <person name="Kemen A.C."/>
            <person name="Balmuth A.L."/>
            <person name="Robert-Seilaniantz A."/>
            <person name="Bailey K."/>
            <person name="Holub E."/>
            <person name="Studholme D.J."/>
            <person name="Maclean D."/>
            <person name="Jones J.D."/>
        </authorList>
    </citation>
    <scope>NUCLEOTIDE SEQUENCE</scope>
</reference>
<dbReference type="InterPro" id="IPR036249">
    <property type="entry name" value="Thioredoxin-like_sf"/>
</dbReference>
<organism evidence="2">
    <name type="scientific">Albugo laibachii Nc14</name>
    <dbReference type="NCBI Taxonomy" id="890382"/>
    <lineage>
        <taxon>Eukaryota</taxon>
        <taxon>Sar</taxon>
        <taxon>Stramenopiles</taxon>
        <taxon>Oomycota</taxon>
        <taxon>Peronosporomycetes</taxon>
        <taxon>Albuginales</taxon>
        <taxon>Albuginaceae</taxon>
        <taxon>Albugo</taxon>
    </lineage>
</organism>
<protein>
    <submittedName>
        <fullName evidence="2">Nucleoredoxin putative</fullName>
    </submittedName>
</protein>
<dbReference type="SUPFAM" id="SSF52833">
    <property type="entry name" value="Thioredoxin-like"/>
    <property type="match status" value="1"/>
</dbReference>
<dbReference type="GO" id="GO:0004791">
    <property type="term" value="F:thioredoxin-disulfide reductase (NADPH) activity"/>
    <property type="evidence" value="ECO:0007669"/>
    <property type="project" value="TreeGrafter"/>
</dbReference>
<dbReference type="PANTHER" id="PTHR46472">
    <property type="entry name" value="NUCLEOREDOXIN"/>
    <property type="match status" value="1"/>
</dbReference>
<evidence type="ECO:0000313" key="2">
    <source>
        <dbReference type="EMBL" id="CCA18598.1"/>
    </source>
</evidence>
<name>F0WBS1_9STRA</name>
<reference evidence="2" key="2">
    <citation type="submission" date="2011-02" db="EMBL/GenBank/DDBJ databases">
        <authorList>
            <person name="MacLean D."/>
        </authorList>
    </citation>
    <scope>NUCLEOTIDE SEQUENCE</scope>
</reference>
<dbReference type="GO" id="GO:0005634">
    <property type="term" value="C:nucleus"/>
    <property type="evidence" value="ECO:0007669"/>
    <property type="project" value="TreeGrafter"/>
</dbReference>
<dbReference type="PROSITE" id="PS51352">
    <property type="entry name" value="THIOREDOXIN_2"/>
    <property type="match status" value="1"/>
</dbReference>
<dbReference type="Gene3D" id="3.40.30.10">
    <property type="entry name" value="Glutaredoxin"/>
    <property type="match status" value="1"/>
</dbReference>